<protein>
    <submittedName>
        <fullName evidence="2">Uncharacterized protein</fullName>
    </submittedName>
</protein>
<reference evidence="2 3" key="1">
    <citation type="journal article" date="2018" name="PLoS Genet.">
        <title>Population sequencing reveals clonal diversity and ancestral inbreeding in the grapevine cultivar Chardonnay.</title>
        <authorList>
            <person name="Roach M.J."/>
            <person name="Johnson D.L."/>
            <person name="Bohlmann J."/>
            <person name="van Vuuren H.J."/>
            <person name="Jones S.J."/>
            <person name="Pretorius I.S."/>
            <person name="Schmidt S.A."/>
            <person name="Borneman A.R."/>
        </authorList>
    </citation>
    <scope>NUCLEOTIDE SEQUENCE [LARGE SCALE GENOMIC DNA]</scope>
    <source>
        <strain evidence="3">cv. Chardonnay</strain>
        <tissue evidence="2">Leaf</tissue>
    </source>
</reference>
<evidence type="ECO:0000313" key="2">
    <source>
        <dbReference type="EMBL" id="RVW14956.1"/>
    </source>
</evidence>
<name>A0A438BVF0_VITVI</name>
<dbReference type="Proteomes" id="UP000288805">
    <property type="component" value="Unassembled WGS sequence"/>
</dbReference>
<comment type="caution">
    <text evidence="2">The sequence shown here is derived from an EMBL/GenBank/DDBJ whole genome shotgun (WGS) entry which is preliminary data.</text>
</comment>
<accession>A0A438BVF0</accession>
<feature type="region of interest" description="Disordered" evidence="1">
    <location>
        <begin position="31"/>
        <end position="85"/>
    </location>
</feature>
<evidence type="ECO:0000313" key="3">
    <source>
        <dbReference type="Proteomes" id="UP000288805"/>
    </source>
</evidence>
<proteinExistence type="predicted"/>
<dbReference type="AlphaFoldDB" id="A0A438BVF0"/>
<evidence type="ECO:0000256" key="1">
    <source>
        <dbReference type="SAM" id="MobiDB-lite"/>
    </source>
</evidence>
<organism evidence="2 3">
    <name type="scientific">Vitis vinifera</name>
    <name type="common">Grape</name>
    <dbReference type="NCBI Taxonomy" id="29760"/>
    <lineage>
        <taxon>Eukaryota</taxon>
        <taxon>Viridiplantae</taxon>
        <taxon>Streptophyta</taxon>
        <taxon>Embryophyta</taxon>
        <taxon>Tracheophyta</taxon>
        <taxon>Spermatophyta</taxon>
        <taxon>Magnoliopsida</taxon>
        <taxon>eudicotyledons</taxon>
        <taxon>Gunneridae</taxon>
        <taxon>Pentapetalae</taxon>
        <taxon>rosids</taxon>
        <taxon>Vitales</taxon>
        <taxon>Vitaceae</taxon>
        <taxon>Viteae</taxon>
        <taxon>Vitis</taxon>
    </lineage>
</organism>
<sequence>MEVPSTPPVVPLVASSPPSIEATLVDEKLVHIPNDDQQGQKTDRGQGHGRRAHGGIHVSPIEPIVEHAHHRRPQRKRKAPSCGTH</sequence>
<gene>
    <name evidence="2" type="ORF">CK203_109369</name>
</gene>
<feature type="compositionally biased region" description="Basic residues" evidence="1">
    <location>
        <begin position="68"/>
        <end position="79"/>
    </location>
</feature>
<dbReference type="EMBL" id="QGNW01002608">
    <property type="protein sequence ID" value="RVW14956.1"/>
    <property type="molecule type" value="Genomic_DNA"/>
</dbReference>